<dbReference type="InterPro" id="IPR002295">
    <property type="entry name" value="N4/N6-MTase_EcoPI_Mod-like"/>
</dbReference>
<dbReference type="OrthoDB" id="9800801at2"/>
<organism evidence="8 9">
    <name type="scientific">Phaeocystidibacter luteus</name>
    <dbReference type="NCBI Taxonomy" id="911197"/>
    <lineage>
        <taxon>Bacteria</taxon>
        <taxon>Pseudomonadati</taxon>
        <taxon>Bacteroidota</taxon>
        <taxon>Flavobacteriia</taxon>
        <taxon>Flavobacteriales</taxon>
        <taxon>Phaeocystidibacteraceae</taxon>
        <taxon>Phaeocystidibacter</taxon>
    </lineage>
</organism>
<dbReference type="RefSeq" id="WP_151668009.1">
    <property type="nucleotide sequence ID" value="NZ_WBVO01000010.1"/>
</dbReference>
<dbReference type="GO" id="GO:0032259">
    <property type="term" value="P:methylation"/>
    <property type="evidence" value="ECO:0007669"/>
    <property type="project" value="UniProtKB-KW"/>
</dbReference>
<accession>A0A6N6RFU0</accession>
<dbReference type="PROSITE" id="PS00092">
    <property type="entry name" value="N6_MTASE"/>
    <property type="match status" value="1"/>
</dbReference>
<evidence type="ECO:0000313" key="8">
    <source>
        <dbReference type="EMBL" id="KAB2807666.1"/>
    </source>
</evidence>
<reference evidence="8 9" key="1">
    <citation type="submission" date="2019-09" db="EMBL/GenBank/DDBJ databases">
        <title>Genomes of family Cryomorphaceae.</title>
        <authorList>
            <person name="Bowman J.P."/>
        </authorList>
    </citation>
    <scope>NUCLEOTIDE SEQUENCE [LARGE SCALE GENOMIC DNA]</scope>
    <source>
        <strain evidence="8 9">LMG 25704</strain>
    </source>
</reference>
<comment type="caution">
    <text evidence="8">The sequence shown here is derived from an EMBL/GenBank/DDBJ whole genome shotgun (WGS) entry which is preliminary data.</text>
</comment>
<dbReference type="AlphaFoldDB" id="A0A6N6RFU0"/>
<dbReference type="SUPFAM" id="SSF53335">
    <property type="entry name" value="S-adenosyl-L-methionine-dependent methyltransferases"/>
    <property type="match status" value="1"/>
</dbReference>
<dbReference type="GO" id="GO:0008170">
    <property type="term" value="F:N-methyltransferase activity"/>
    <property type="evidence" value="ECO:0007669"/>
    <property type="project" value="InterPro"/>
</dbReference>
<name>A0A6N6RFU0_9FLAO</name>
<keyword evidence="9" id="KW-1185">Reference proteome</keyword>
<evidence type="ECO:0000256" key="2">
    <source>
        <dbReference type="ARBA" id="ARBA00011900"/>
    </source>
</evidence>
<comment type="similarity">
    <text evidence="1">Belongs to the N(4)/N(6)-methyltransferase family.</text>
</comment>
<sequence length="1113" mass="129804">MAINSTPLDQLKSFLNQLFQFDSQDLDFGVYKILHYKKKEIANFIDQLLVDKVKAELQTLSADEARQVQELIVEFEKDDIIKGWLEADESEKKTLEKFGKDKINHYQELQAKATESSVSVETENQIYNHLTLFFSRYYDKGDFISKRRFGKNEKYVVPYNGEETHFHWANQDQYYIKSSETFNHYAFKVQTADSNLVVNFKLHNAQLEQGNVKAEETNFFMLSDKSPEIKEKDDSDLQFVLANKQPDVNEKEITIYFEYRPLGDDEKKKVKGNSKQDTLDEIAFDFLKKEFGTNPIFANLWKEQEGKPLLLKKLQHYTRKNKHDFFIHKNLKGFLERELDYYIKSELVNVDDLYVTDIDSHFDRLKHNLKTIKVFKSIADAIIDFVSQIEDFQKKLWEKKKFVLSTEWVITIDRLVEYVGEETAKPILEEAINNEKQVNEWKELFGVTDIGKEGERRRLPIDTKHFSTDFKYNLLSVVSDGRDIEAASNGLVVESDNYQGLNLIRDKFSQKINTIYIDPPYNSGGNDFLYKDKFRNSSWLTMIADRMPIARDLMAQDGLFFTSIDDKDPKNKVTHRLSTLLEAEFGPENYIENVIWVKNTTHNDAKTFSHNHEYIQAYTKDKNAAIQEHETFRRAKPGYVEVKELIQKLNKDYPTLDKISEELRILYREQEKNYKAEVEALGLEWNKETKRNNPWKGIRSYKYAEYRDASGKWVTQKDAKKKKANIHVYASADASWPNSSTLTKDHKDDNSPEFRFYKPQHPVTGKPCPHPSRGWLWSYESERKAMSFKKMNDQHMIHFGEDENTVPRLKKHLNTVTTDVSKSVISDFTDGEKELANIVGVRGTFPNPKPTTVVRNLLALSSKKTGYILDFFAGSGTTAQSTFQLNDVAERSMSFIIQDMAQNVHRTILPRIKKIAYTFDWKDGKPKDGSMNGLGVFFKYQRLEQYEEALENIAFNASEDAVQKALEFEQYIPKYFLEFETKGSQSLVNTAAMQNPWDYKLKVWDGFTYDTEQAVDLVETFNYLIGLHMQKCITKEVNGKKYQFIYGHNNANKSILVVWRSVKDWSVDDFKADAAALKSELKGFEYDLLYINDQAHIEGYQPIEEVFKNKMLS</sequence>
<evidence type="ECO:0000256" key="1">
    <source>
        <dbReference type="ARBA" id="ARBA00006594"/>
    </source>
</evidence>
<evidence type="ECO:0000259" key="7">
    <source>
        <dbReference type="Pfam" id="PF01555"/>
    </source>
</evidence>
<dbReference type="EC" id="2.1.1.72" evidence="2"/>
<gene>
    <name evidence="8" type="ORF">F8C67_11540</name>
</gene>
<keyword evidence="3 8" id="KW-0489">Methyltransferase</keyword>
<feature type="domain" description="DNA methylase N-4/N-6" evidence="7">
    <location>
        <begin position="512"/>
        <end position="881"/>
    </location>
</feature>
<evidence type="ECO:0000256" key="3">
    <source>
        <dbReference type="ARBA" id="ARBA00022603"/>
    </source>
</evidence>
<dbReference type="InterPro" id="IPR002052">
    <property type="entry name" value="DNA_methylase_N6_adenine_CS"/>
</dbReference>
<dbReference type="Gene3D" id="3.40.50.150">
    <property type="entry name" value="Vaccinia Virus protein VP39"/>
    <property type="match status" value="1"/>
</dbReference>
<evidence type="ECO:0000256" key="5">
    <source>
        <dbReference type="ARBA" id="ARBA00022691"/>
    </source>
</evidence>
<dbReference type="GO" id="GO:0009007">
    <property type="term" value="F:site-specific DNA-methyltransferase (adenine-specific) activity"/>
    <property type="evidence" value="ECO:0007669"/>
    <property type="project" value="UniProtKB-EC"/>
</dbReference>
<proteinExistence type="inferred from homology"/>
<dbReference type="Proteomes" id="UP000468650">
    <property type="component" value="Unassembled WGS sequence"/>
</dbReference>
<keyword evidence="4 8" id="KW-0808">Transferase</keyword>
<dbReference type="InterPro" id="IPR002941">
    <property type="entry name" value="DNA_methylase_N4/N6"/>
</dbReference>
<dbReference type="Pfam" id="PF01555">
    <property type="entry name" value="N6_N4_Mtase"/>
    <property type="match status" value="1"/>
</dbReference>
<dbReference type="InterPro" id="IPR029063">
    <property type="entry name" value="SAM-dependent_MTases_sf"/>
</dbReference>
<comment type="catalytic activity">
    <reaction evidence="6">
        <text>a 2'-deoxyadenosine in DNA + S-adenosyl-L-methionine = an N(6)-methyl-2'-deoxyadenosine in DNA + S-adenosyl-L-homocysteine + H(+)</text>
        <dbReference type="Rhea" id="RHEA:15197"/>
        <dbReference type="Rhea" id="RHEA-COMP:12418"/>
        <dbReference type="Rhea" id="RHEA-COMP:12419"/>
        <dbReference type="ChEBI" id="CHEBI:15378"/>
        <dbReference type="ChEBI" id="CHEBI:57856"/>
        <dbReference type="ChEBI" id="CHEBI:59789"/>
        <dbReference type="ChEBI" id="CHEBI:90615"/>
        <dbReference type="ChEBI" id="CHEBI:90616"/>
        <dbReference type="EC" id="2.1.1.72"/>
    </reaction>
</comment>
<keyword evidence="5" id="KW-0949">S-adenosyl-L-methionine</keyword>
<evidence type="ECO:0000256" key="6">
    <source>
        <dbReference type="ARBA" id="ARBA00047942"/>
    </source>
</evidence>
<protein>
    <recommendedName>
        <fullName evidence="2">site-specific DNA-methyltransferase (adenine-specific)</fullName>
        <ecNumber evidence="2">2.1.1.72</ecNumber>
    </recommendedName>
</protein>
<evidence type="ECO:0000313" key="9">
    <source>
        <dbReference type="Proteomes" id="UP000468650"/>
    </source>
</evidence>
<dbReference type="EMBL" id="WBVO01000010">
    <property type="protein sequence ID" value="KAB2807666.1"/>
    <property type="molecule type" value="Genomic_DNA"/>
</dbReference>
<evidence type="ECO:0000256" key="4">
    <source>
        <dbReference type="ARBA" id="ARBA00022679"/>
    </source>
</evidence>
<dbReference type="PRINTS" id="PR00506">
    <property type="entry name" value="D21N6MTFRASE"/>
</dbReference>
<dbReference type="GO" id="GO:0003677">
    <property type="term" value="F:DNA binding"/>
    <property type="evidence" value="ECO:0007669"/>
    <property type="project" value="InterPro"/>
</dbReference>